<feature type="region of interest" description="Disordered" evidence="1">
    <location>
        <begin position="91"/>
        <end position="156"/>
    </location>
</feature>
<protein>
    <submittedName>
        <fullName evidence="2">Uncharacterized protein</fullName>
    </submittedName>
</protein>
<dbReference type="EMBL" id="FQVN01000003">
    <property type="protein sequence ID" value="SHF40562.1"/>
    <property type="molecule type" value="Genomic_DNA"/>
</dbReference>
<dbReference type="OrthoDB" id="5196858at2"/>
<dbReference type="Proteomes" id="UP000184501">
    <property type="component" value="Unassembled WGS sequence"/>
</dbReference>
<accession>A0A1M5BEH1</accession>
<keyword evidence="3" id="KW-1185">Reference proteome</keyword>
<sequence>MNANRNPGGEHGDAGGRLAEELRSLVDAVAERAEPWLERMRAGAEAGHDAGACGWCPVCQGLALLRGERPELAGRITEQVTGLVATLRAVVEQGGGTGQRREEPPTPADPTSADPVAADPTPADRAPAADQAAAEPRVRRITVRRAAPTGDGGAEC</sequence>
<evidence type="ECO:0000256" key="1">
    <source>
        <dbReference type="SAM" id="MobiDB-lite"/>
    </source>
</evidence>
<organism evidence="2 3">
    <name type="scientific">Streptoalloteichus hindustanus</name>
    <dbReference type="NCBI Taxonomy" id="2017"/>
    <lineage>
        <taxon>Bacteria</taxon>
        <taxon>Bacillati</taxon>
        <taxon>Actinomycetota</taxon>
        <taxon>Actinomycetes</taxon>
        <taxon>Pseudonocardiales</taxon>
        <taxon>Pseudonocardiaceae</taxon>
        <taxon>Streptoalloteichus</taxon>
    </lineage>
</organism>
<dbReference type="RefSeq" id="WP_073482074.1">
    <property type="nucleotide sequence ID" value="NZ_FQVN01000003.1"/>
</dbReference>
<proteinExistence type="predicted"/>
<feature type="compositionally biased region" description="Low complexity" evidence="1">
    <location>
        <begin position="109"/>
        <end position="135"/>
    </location>
</feature>
<evidence type="ECO:0000313" key="3">
    <source>
        <dbReference type="Proteomes" id="UP000184501"/>
    </source>
</evidence>
<dbReference type="AlphaFoldDB" id="A0A1M5BEH1"/>
<reference evidence="2 3" key="1">
    <citation type="submission" date="2016-11" db="EMBL/GenBank/DDBJ databases">
        <authorList>
            <person name="Jaros S."/>
            <person name="Januszkiewicz K."/>
            <person name="Wedrychowicz H."/>
        </authorList>
    </citation>
    <scope>NUCLEOTIDE SEQUENCE [LARGE SCALE GENOMIC DNA]</scope>
    <source>
        <strain evidence="2 3">DSM 44523</strain>
    </source>
</reference>
<gene>
    <name evidence="2" type="ORF">SAMN05444320_103520</name>
</gene>
<dbReference type="STRING" id="2017.SAMN05444320_103520"/>
<evidence type="ECO:0000313" key="2">
    <source>
        <dbReference type="EMBL" id="SHF40562.1"/>
    </source>
</evidence>
<name>A0A1M5BEH1_STRHI</name>